<keyword evidence="2" id="KW-1185">Reference proteome</keyword>
<evidence type="ECO:0000313" key="1">
    <source>
        <dbReference type="EMBL" id="MDR6549134.1"/>
    </source>
</evidence>
<comment type="caution">
    <text evidence="1">The sequence shown here is derived from an EMBL/GenBank/DDBJ whole genome shotgun (WGS) entry which is preliminary data.</text>
</comment>
<name>A0ABU1NNU5_9BACL</name>
<protein>
    <submittedName>
        <fullName evidence="1">Uncharacterized protein</fullName>
    </submittedName>
</protein>
<organism evidence="1 2">
    <name type="scientific">Paenibacillus qinlingensis</name>
    <dbReference type="NCBI Taxonomy" id="1837343"/>
    <lineage>
        <taxon>Bacteria</taxon>
        <taxon>Bacillati</taxon>
        <taxon>Bacillota</taxon>
        <taxon>Bacilli</taxon>
        <taxon>Bacillales</taxon>
        <taxon>Paenibacillaceae</taxon>
        <taxon>Paenibacillus</taxon>
    </lineage>
</organism>
<dbReference type="InterPro" id="IPR008928">
    <property type="entry name" value="6-hairpin_glycosidase_sf"/>
</dbReference>
<reference evidence="1 2" key="1">
    <citation type="submission" date="2023-07" db="EMBL/GenBank/DDBJ databases">
        <title>Sorghum-associated microbial communities from plants grown in Nebraska, USA.</title>
        <authorList>
            <person name="Schachtman D."/>
        </authorList>
    </citation>
    <scope>NUCLEOTIDE SEQUENCE [LARGE SCALE GENOMIC DNA]</scope>
    <source>
        <strain evidence="1 2">CC258</strain>
    </source>
</reference>
<sequence length="746" mass="85827">MKSSLRKNAHGEPYLVYDVEDMNEVLSSEEFWSKLPVLPLQSPPTNIWKVPLFRSFFWGLTEMEEKHVTFQVANDTVKRDMDTPVVSNALGKPVQERLVMDDTMPFRPFMTGHDKETLTYSSHYYPRRMHDYVLQDYLPAFVLTEDQRFWHRAEELLAFLRFTRWKDDGTNDFVEQFYPEASSPRPDWAGGWDYVFDWAWLDGYGYQWSLHEPDHHVCSAIASLHINMYERTGTQHYLEDARTFVMKQMPRYGFHKGVWNGRVYYWTEYNPTGESVGNPVVDATDNVVALVAMAVAKIGYYESDPLTKGRLLEYARGLVWYLIREWETDGRWFYDGAENPMNERKYKSHDIVCIVCAMIALVYLYKAGADIAPFVRSLSDMEAKYAAMSGVFQRKAYLKMAKVYDGEPAPGNPLMFSTFFHVSGPSLHKVQFKDNLAAGISVPDTVAIRVSRLLPPDVHTSDWRSNPDADRTLLITSKQLKEGIELPFELQTGETYRICYWAHCEQNFNRSEAENPDSELACWLDVKGEFYCVRSTTGSYGDRLHSYTLPLSLQSPMTSANFLSFGARLLFPFSEEVEAQVLDSPWPEPEAYVQQEMNPIESQVYVYEVQSLFPWHTGGLSFEPEQHIGKGRVCKAFELGQHVEMEFQWPNDTCKVELFVDYTMGRDRGIVHAYVDGASFGDPINQFCDTDDSIPVKRISLGQTLLAKGKHTLSFQVVDKDPASSGYYIGLYHAIRIERAAESMIE</sequence>
<proteinExistence type="predicted"/>
<gene>
    <name evidence="1" type="ORF">J2736_000317</name>
</gene>
<dbReference type="EMBL" id="JAVDSB010000001">
    <property type="protein sequence ID" value="MDR6549134.1"/>
    <property type="molecule type" value="Genomic_DNA"/>
</dbReference>
<dbReference type="SUPFAM" id="SSF48208">
    <property type="entry name" value="Six-hairpin glycosidases"/>
    <property type="match status" value="1"/>
</dbReference>
<dbReference type="RefSeq" id="WP_310222864.1">
    <property type="nucleotide sequence ID" value="NZ_JAVDSB010000001.1"/>
</dbReference>
<dbReference type="Proteomes" id="UP001267290">
    <property type="component" value="Unassembled WGS sequence"/>
</dbReference>
<evidence type="ECO:0000313" key="2">
    <source>
        <dbReference type="Proteomes" id="UP001267290"/>
    </source>
</evidence>
<accession>A0ABU1NNU5</accession>